<evidence type="ECO:0000256" key="1">
    <source>
        <dbReference type="ARBA" id="ARBA00005189"/>
    </source>
</evidence>
<evidence type="ECO:0000256" key="2">
    <source>
        <dbReference type="ARBA" id="ARBA00022679"/>
    </source>
</evidence>
<dbReference type="Proteomes" id="UP000293520">
    <property type="component" value="Unassembled WGS sequence"/>
</dbReference>
<evidence type="ECO:0000256" key="4">
    <source>
        <dbReference type="SAM" id="Phobius"/>
    </source>
</evidence>
<dbReference type="Pfam" id="PF01553">
    <property type="entry name" value="Acyltransferase"/>
    <property type="match status" value="1"/>
</dbReference>
<reference evidence="6 7" key="1">
    <citation type="submission" date="2019-02" db="EMBL/GenBank/DDBJ databases">
        <title>Paracoccus subflavus sp. nov., isolated from marine sediment of the Pacific Ocean.</title>
        <authorList>
            <person name="Zhang G."/>
        </authorList>
    </citation>
    <scope>NUCLEOTIDE SEQUENCE [LARGE SCALE GENOMIC DNA]</scope>
    <source>
        <strain evidence="6 7">GY0581</strain>
    </source>
</reference>
<evidence type="ECO:0000259" key="5">
    <source>
        <dbReference type="SMART" id="SM00563"/>
    </source>
</evidence>
<accession>A0A4Q9G154</accession>
<name>A0A4Q9G154_9RHOB</name>
<comment type="caution">
    <text evidence="6">The sequence shown here is derived from an EMBL/GenBank/DDBJ whole genome shotgun (WGS) entry which is preliminary data.</text>
</comment>
<evidence type="ECO:0000313" key="6">
    <source>
        <dbReference type="EMBL" id="TBN39855.1"/>
    </source>
</evidence>
<dbReference type="AlphaFoldDB" id="A0A4Q9G154"/>
<dbReference type="OrthoDB" id="5290997at2"/>
<keyword evidence="7" id="KW-1185">Reference proteome</keyword>
<dbReference type="EMBL" id="SISK01000006">
    <property type="protein sequence ID" value="TBN39855.1"/>
    <property type="molecule type" value="Genomic_DNA"/>
</dbReference>
<feature type="transmembrane region" description="Helical" evidence="4">
    <location>
        <begin position="23"/>
        <end position="44"/>
    </location>
</feature>
<keyword evidence="4" id="KW-1133">Transmembrane helix</keyword>
<keyword evidence="2 6" id="KW-0808">Transferase</keyword>
<feature type="domain" description="Phospholipid/glycerol acyltransferase" evidence="5">
    <location>
        <begin position="85"/>
        <end position="201"/>
    </location>
</feature>
<dbReference type="CDD" id="cd07989">
    <property type="entry name" value="LPLAT_AGPAT-like"/>
    <property type="match status" value="1"/>
</dbReference>
<keyword evidence="4" id="KW-0812">Transmembrane</keyword>
<dbReference type="GO" id="GO:0003841">
    <property type="term" value="F:1-acylglycerol-3-phosphate O-acyltransferase activity"/>
    <property type="evidence" value="ECO:0007669"/>
    <property type="project" value="TreeGrafter"/>
</dbReference>
<proteinExistence type="predicted"/>
<dbReference type="PANTHER" id="PTHR10434:SF11">
    <property type="entry name" value="1-ACYL-SN-GLYCEROL-3-PHOSPHATE ACYLTRANSFERASE"/>
    <property type="match status" value="1"/>
</dbReference>
<dbReference type="InterPro" id="IPR002123">
    <property type="entry name" value="Plipid/glycerol_acylTrfase"/>
</dbReference>
<dbReference type="GO" id="GO:0006654">
    <property type="term" value="P:phosphatidic acid biosynthetic process"/>
    <property type="evidence" value="ECO:0007669"/>
    <property type="project" value="TreeGrafter"/>
</dbReference>
<gene>
    <name evidence="6" type="ORF">EYE42_09310</name>
</gene>
<keyword evidence="4" id="KW-0472">Membrane</keyword>
<organism evidence="6 7">
    <name type="scientific">Paracoccus subflavus</name>
    <dbReference type="NCBI Taxonomy" id="2528244"/>
    <lineage>
        <taxon>Bacteria</taxon>
        <taxon>Pseudomonadati</taxon>
        <taxon>Pseudomonadota</taxon>
        <taxon>Alphaproteobacteria</taxon>
        <taxon>Rhodobacterales</taxon>
        <taxon>Paracoccaceae</taxon>
        <taxon>Paracoccus</taxon>
    </lineage>
</organism>
<evidence type="ECO:0000256" key="3">
    <source>
        <dbReference type="ARBA" id="ARBA00023315"/>
    </source>
</evidence>
<dbReference type="SMART" id="SM00563">
    <property type="entry name" value="PlsC"/>
    <property type="match status" value="1"/>
</dbReference>
<dbReference type="PANTHER" id="PTHR10434">
    <property type="entry name" value="1-ACYL-SN-GLYCEROL-3-PHOSPHATE ACYLTRANSFERASE"/>
    <property type="match status" value="1"/>
</dbReference>
<keyword evidence="3 6" id="KW-0012">Acyltransferase</keyword>
<comment type="pathway">
    <text evidence="1">Lipid metabolism.</text>
</comment>
<evidence type="ECO:0000313" key="7">
    <source>
        <dbReference type="Proteomes" id="UP000293520"/>
    </source>
</evidence>
<dbReference type="SUPFAM" id="SSF69593">
    <property type="entry name" value="Glycerol-3-phosphate (1)-acyltransferase"/>
    <property type="match status" value="1"/>
</dbReference>
<dbReference type="RefSeq" id="WP_130991056.1">
    <property type="nucleotide sequence ID" value="NZ_SISK01000006.1"/>
</dbReference>
<protein>
    <submittedName>
        <fullName evidence="6">1-acyl-sn-glycerol-3-phosphate acyltransferase</fullName>
    </submittedName>
</protein>
<sequence>MTGHRDRSVPGPLTAWQYFQNGLYYLHVVLATLVLGLAGLPSLLRHGRAGANRVATRWIGYMLWAARLHLGIACEVRGTPPTGDCIVAAKHQCFLDILVIAHAVPRRAFIMKREVMRVPIMGWYAWKVGCIPIDRTRGRDAMRAISTEINRRLSGDGLGQLIIYPEGTRTLPGERRPYKHGVGTIRAATDLPVVPVAVNTGLFWPRKGWGIRPGRAVVEFLPTIPPGVPAEGFVARLEAEIESNSDRLMAEAGFAPQGAPAA</sequence>